<protein>
    <recommendedName>
        <fullName evidence="5">Colicin immunity protein</fullName>
    </recommendedName>
</protein>
<evidence type="ECO:0008006" key="5">
    <source>
        <dbReference type="Google" id="ProtNLM"/>
    </source>
</evidence>
<comment type="caution">
    <text evidence="3">The sequence shown here is derived from an EMBL/GenBank/DDBJ whole genome shotgun (WGS) entry which is preliminary data.</text>
</comment>
<reference evidence="3 4" key="1">
    <citation type="submission" date="2015-06" db="EMBL/GenBank/DDBJ databases">
        <title>Draft Whole-Genome Sequence of the Entomopathogenic Bacterium Xenorhabdus khoisanae.</title>
        <authorList>
            <person name="Naidoo S."/>
            <person name="Featherston J."/>
            <person name="Gray V.M."/>
        </authorList>
    </citation>
    <scope>NUCLEOTIDE SEQUENCE [LARGE SCALE GENOMIC DNA]</scope>
    <source>
        <strain evidence="3 4">MCB</strain>
    </source>
</reference>
<gene>
    <name evidence="3" type="ORF">AB204_10645</name>
</gene>
<name>A0A0J5IPK3_9GAMM</name>
<dbReference type="Proteomes" id="UP000036277">
    <property type="component" value="Unassembled WGS sequence"/>
</dbReference>
<dbReference type="CDD" id="cd16363">
    <property type="entry name" value="Col_Im_like"/>
    <property type="match status" value="1"/>
</dbReference>
<dbReference type="STRING" id="880157.AB204_10645"/>
<dbReference type="PATRIC" id="fig|880157.4.peg.2252"/>
<dbReference type="Pfam" id="PF01320">
    <property type="entry name" value="Colicin_Pyocin"/>
    <property type="match status" value="1"/>
</dbReference>
<dbReference type="GO" id="GO:0030153">
    <property type="term" value="P:bacteriocin immunity"/>
    <property type="evidence" value="ECO:0007669"/>
    <property type="project" value="UniProtKB-KW"/>
</dbReference>
<dbReference type="SUPFAM" id="SSF47345">
    <property type="entry name" value="Colicin E immunity proteins"/>
    <property type="match status" value="1"/>
</dbReference>
<dbReference type="RefSeq" id="WP_047963342.1">
    <property type="nucleotide sequence ID" value="NZ_CAWMBG010000064.1"/>
</dbReference>
<evidence type="ECO:0000313" key="3">
    <source>
        <dbReference type="EMBL" id="KMJ45145.1"/>
    </source>
</evidence>
<dbReference type="OrthoDB" id="6810874at2"/>
<dbReference type="EMBL" id="LFCV01000064">
    <property type="protein sequence ID" value="KMJ45145.1"/>
    <property type="molecule type" value="Genomic_DNA"/>
</dbReference>
<dbReference type="Gene3D" id="1.10.1200.20">
    <property type="entry name" value="Colicin E immunity protein"/>
    <property type="match status" value="1"/>
</dbReference>
<dbReference type="InterPro" id="IPR000290">
    <property type="entry name" value="Colicin_pyocin"/>
</dbReference>
<evidence type="ECO:0000313" key="4">
    <source>
        <dbReference type="Proteomes" id="UP000036277"/>
    </source>
</evidence>
<organism evidence="3 4">
    <name type="scientific">Xenorhabdus khoisanae</name>
    <dbReference type="NCBI Taxonomy" id="880157"/>
    <lineage>
        <taxon>Bacteria</taxon>
        <taxon>Pseudomonadati</taxon>
        <taxon>Pseudomonadota</taxon>
        <taxon>Gammaproteobacteria</taxon>
        <taxon>Enterobacterales</taxon>
        <taxon>Morganellaceae</taxon>
        <taxon>Xenorhabdus</taxon>
    </lineage>
</organism>
<evidence type="ECO:0000256" key="2">
    <source>
        <dbReference type="ARBA" id="ARBA00023025"/>
    </source>
</evidence>
<keyword evidence="4" id="KW-1185">Reference proteome</keyword>
<dbReference type="InterPro" id="IPR035900">
    <property type="entry name" value="Colicin_E_sf"/>
</dbReference>
<proteinExistence type="inferred from homology"/>
<sequence>MELKHSISEYTEAEFLKLLQIICDSDTETEEEHNDLVRHFKKVTEHPSGSDLIYFPKAGEDDSPEGILKTVKEWRSKNGKPGFKQG</sequence>
<evidence type="ECO:0000256" key="1">
    <source>
        <dbReference type="ARBA" id="ARBA00009346"/>
    </source>
</evidence>
<dbReference type="GO" id="GO:0015643">
    <property type="term" value="F:toxic substance binding"/>
    <property type="evidence" value="ECO:0007669"/>
    <property type="project" value="InterPro"/>
</dbReference>
<dbReference type="PRINTS" id="PR01299">
    <property type="entry name" value="PYOCIN"/>
</dbReference>
<accession>A0A0J5IPK3</accession>
<comment type="similarity">
    <text evidence="1">Belongs to the colicins ColE2/ColE8/ColE9 and pyocins S1/S2 family.</text>
</comment>
<keyword evidence="2" id="KW-0079">Bacteriocin immunity</keyword>
<dbReference type="AlphaFoldDB" id="A0A0J5IPK3"/>